<comment type="caution">
    <text evidence="16">The sequence shown here is derived from an EMBL/GenBank/DDBJ whole genome shotgun (WGS) entry which is preliminary data.</text>
</comment>
<reference evidence="16 17" key="1">
    <citation type="submission" date="2018-03" db="EMBL/GenBank/DDBJ databases">
        <title>Genomic Encyclopedia of Type Strains, Phase III (KMG-III): the genomes of soil and plant-associated and newly described type strains.</title>
        <authorList>
            <person name="Whitman W."/>
        </authorList>
    </citation>
    <scope>NUCLEOTIDE SEQUENCE [LARGE SCALE GENOMIC DNA]</scope>
    <source>
        <strain evidence="16 17">CGMCC 4.7104</strain>
    </source>
</reference>
<dbReference type="PROSITE" id="PS00211">
    <property type="entry name" value="ABC_TRANSPORTER_1"/>
    <property type="match status" value="1"/>
</dbReference>
<dbReference type="InterPro" id="IPR005074">
    <property type="entry name" value="Peptidase_C39"/>
</dbReference>
<dbReference type="Gene3D" id="1.20.1560.10">
    <property type="entry name" value="ABC transporter type 1, transmembrane domain"/>
    <property type="match status" value="1"/>
</dbReference>
<keyword evidence="6" id="KW-0378">Hydrolase</keyword>
<dbReference type="GO" id="GO:0015421">
    <property type="term" value="F:ABC-type oligopeptide transporter activity"/>
    <property type="evidence" value="ECO:0007669"/>
    <property type="project" value="TreeGrafter"/>
</dbReference>
<dbReference type="Pfam" id="PF00005">
    <property type="entry name" value="ABC_tran"/>
    <property type="match status" value="1"/>
</dbReference>
<proteinExistence type="inferred from homology"/>
<dbReference type="InterPro" id="IPR003593">
    <property type="entry name" value="AAA+_ATPase"/>
</dbReference>
<feature type="transmembrane region" description="Helical" evidence="12">
    <location>
        <begin position="152"/>
        <end position="169"/>
    </location>
</feature>
<keyword evidence="4 12" id="KW-0812">Transmembrane</keyword>
<dbReference type="SUPFAM" id="SSF52540">
    <property type="entry name" value="P-loop containing nucleoside triphosphate hydrolases"/>
    <property type="match status" value="1"/>
</dbReference>
<dbReference type="Pfam" id="PF00664">
    <property type="entry name" value="ABC_membrane"/>
    <property type="match status" value="1"/>
</dbReference>
<evidence type="ECO:0000256" key="10">
    <source>
        <dbReference type="ARBA" id="ARBA00023136"/>
    </source>
</evidence>
<feature type="domain" description="Peptidase C39" evidence="15">
    <location>
        <begin position="2"/>
        <end position="123"/>
    </location>
</feature>
<dbReference type="PANTHER" id="PTHR43394:SF1">
    <property type="entry name" value="ATP-BINDING CASSETTE SUB-FAMILY B MEMBER 10, MITOCHONDRIAL"/>
    <property type="match status" value="1"/>
</dbReference>
<feature type="transmembrane region" description="Helical" evidence="12">
    <location>
        <begin position="263"/>
        <end position="284"/>
    </location>
</feature>
<dbReference type="PROSITE" id="PS50929">
    <property type="entry name" value="ABC_TM1F"/>
    <property type="match status" value="1"/>
</dbReference>
<dbReference type="PROSITE" id="PS50893">
    <property type="entry name" value="ABC_TRANSPORTER_2"/>
    <property type="match status" value="1"/>
</dbReference>
<dbReference type="NCBIfam" id="TIGR03796">
    <property type="entry name" value="NHLM_micro_ABC1"/>
    <property type="match status" value="1"/>
</dbReference>
<dbReference type="PROSITE" id="PS50990">
    <property type="entry name" value="PEPTIDASE_C39"/>
    <property type="match status" value="1"/>
</dbReference>
<evidence type="ECO:0000256" key="12">
    <source>
        <dbReference type="SAM" id="Phobius"/>
    </source>
</evidence>
<dbReference type="GO" id="GO:0005886">
    <property type="term" value="C:plasma membrane"/>
    <property type="evidence" value="ECO:0007669"/>
    <property type="project" value="UniProtKB-SubCell"/>
</dbReference>
<evidence type="ECO:0000256" key="2">
    <source>
        <dbReference type="ARBA" id="ARBA00022448"/>
    </source>
</evidence>
<evidence type="ECO:0000256" key="4">
    <source>
        <dbReference type="ARBA" id="ARBA00022692"/>
    </source>
</evidence>
<dbReference type="GO" id="GO:0016887">
    <property type="term" value="F:ATP hydrolysis activity"/>
    <property type="evidence" value="ECO:0007669"/>
    <property type="project" value="InterPro"/>
</dbReference>
<evidence type="ECO:0000256" key="5">
    <source>
        <dbReference type="ARBA" id="ARBA00022741"/>
    </source>
</evidence>
<protein>
    <submittedName>
        <fullName evidence="16">NHLM bacteriocin system ABC transporter peptidase/ATP-binding protein</fullName>
    </submittedName>
</protein>
<dbReference type="InterPro" id="IPR022514">
    <property type="entry name" value="NHPM_micro_ABC1"/>
</dbReference>
<dbReference type="FunFam" id="3.40.50.300:FF:000299">
    <property type="entry name" value="ABC transporter ATP-binding protein/permease"/>
    <property type="match status" value="1"/>
</dbReference>
<dbReference type="GO" id="GO:0006508">
    <property type="term" value="P:proteolysis"/>
    <property type="evidence" value="ECO:0007669"/>
    <property type="project" value="InterPro"/>
</dbReference>
<dbReference type="CDD" id="cd18569">
    <property type="entry name" value="ABC_6TM_NHLM_bacteriocin"/>
    <property type="match status" value="1"/>
</dbReference>
<dbReference type="Gene3D" id="3.40.50.300">
    <property type="entry name" value="P-loop containing nucleotide triphosphate hydrolases"/>
    <property type="match status" value="1"/>
</dbReference>
<evidence type="ECO:0000313" key="17">
    <source>
        <dbReference type="Proteomes" id="UP000238312"/>
    </source>
</evidence>
<keyword evidence="17" id="KW-1185">Reference proteome</keyword>
<dbReference type="InterPro" id="IPR011527">
    <property type="entry name" value="ABC1_TM_dom"/>
</dbReference>
<evidence type="ECO:0000256" key="3">
    <source>
        <dbReference type="ARBA" id="ARBA00022475"/>
    </source>
</evidence>
<name>A0A2T0N6M5_9ACTN</name>
<dbReference type="SMART" id="SM00382">
    <property type="entry name" value="AAA"/>
    <property type="match status" value="1"/>
</dbReference>
<keyword evidence="2" id="KW-0813">Transport</keyword>
<dbReference type="Pfam" id="PF03412">
    <property type="entry name" value="Peptidase_C39"/>
    <property type="match status" value="1"/>
</dbReference>
<comment type="similarity">
    <text evidence="11">Belongs to the ABC transporter superfamily. Lipid exporter (TC 3.A.1.106) family.</text>
</comment>
<dbReference type="InterPro" id="IPR003439">
    <property type="entry name" value="ABC_transporter-like_ATP-bd"/>
</dbReference>
<evidence type="ECO:0000259" key="13">
    <source>
        <dbReference type="PROSITE" id="PS50893"/>
    </source>
</evidence>
<dbReference type="PANTHER" id="PTHR43394">
    <property type="entry name" value="ATP-DEPENDENT PERMEASE MDL1, MITOCHONDRIAL"/>
    <property type="match status" value="1"/>
</dbReference>
<comment type="subcellular location">
    <subcellularLocation>
        <location evidence="1">Cell membrane</location>
        <topology evidence="1">Multi-pass membrane protein</topology>
    </subcellularLocation>
</comment>
<dbReference type="OrthoDB" id="9806127at2"/>
<evidence type="ECO:0000256" key="1">
    <source>
        <dbReference type="ARBA" id="ARBA00004651"/>
    </source>
</evidence>
<evidence type="ECO:0000256" key="8">
    <source>
        <dbReference type="ARBA" id="ARBA00022840"/>
    </source>
</evidence>
<dbReference type="GO" id="GO:0005524">
    <property type="term" value="F:ATP binding"/>
    <property type="evidence" value="ECO:0007669"/>
    <property type="project" value="UniProtKB-KW"/>
</dbReference>
<feature type="domain" description="ABC transporter" evidence="13">
    <location>
        <begin position="473"/>
        <end position="706"/>
    </location>
</feature>
<keyword evidence="5" id="KW-0547">Nucleotide-binding</keyword>
<evidence type="ECO:0000259" key="14">
    <source>
        <dbReference type="PROSITE" id="PS50929"/>
    </source>
</evidence>
<keyword evidence="7" id="KW-0788">Thiol protease</keyword>
<evidence type="ECO:0000256" key="7">
    <source>
        <dbReference type="ARBA" id="ARBA00022807"/>
    </source>
</evidence>
<evidence type="ECO:0000259" key="15">
    <source>
        <dbReference type="PROSITE" id="PS50990"/>
    </source>
</evidence>
<dbReference type="InterPro" id="IPR039421">
    <property type="entry name" value="Type_1_exporter"/>
</dbReference>
<dbReference type="Gene3D" id="3.90.70.10">
    <property type="entry name" value="Cysteine proteinases"/>
    <property type="match status" value="1"/>
</dbReference>
<organism evidence="16 17">
    <name type="scientific">Nonomuraea fuscirosea</name>
    <dbReference type="NCBI Taxonomy" id="1291556"/>
    <lineage>
        <taxon>Bacteria</taxon>
        <taxon>Bacillati</taxon>
        <taxon>Actinomycetota</taxon>
        <taxon>Actinomycetes</taxon>
        <taxon>Streptosporangiales</taxon>
        <taxon>Streptosporangiaceae</taxon>
        <taxon>Nonomuraea</taxon>
    </lineage>
</organism>
<feature type="transmembrane region" description="Helical" evidence="12">
    <location>
        <begin position="290"/>
        <end position="307"/>
    </location>
</feature>
<dbReference type="EMBL" id="PVNG01000003">
    <property type="protein sequence ID" value="PRX68232.1"/>
    <property type="molecule type" value="Genomic_DNA"/>
</dbReference>
<keyword evidence="7" id="KW-0645">Protease</keyword>
<accession>A0A2T0N6M5</accession>
<evidence type="ECO:0000313" key="16">
    <source>
        <dbReference type="EMBL" id="PRX68232.1"/>
    </source>
</evidence>
<dbReference type="SUPFAM" id="SSF90123">
    <property type="entry name" value="ABC transporter transmembrane region"/>
    <property type="match status" value="1"/>
</dbReference>
<dbReference type="GO" id="GO:0008234">
    <property type="term" value="F:cysteine-type peptidase activity"/>
    <property type="evidence" value="ECO:0007669"/>
    <property type="project" value="UniProtKB-KW"/>
</dbReference>
<evidence type="ECO:0000256" key="9">
    <source>
        <dbReference type="ARBA" id="ARBA00022989"/>
    </source>
</evidence>
<keyword evidence="10 12" id="KW-0472">Membrane</keyword>
<dbReference type="AlphaFoldDB" id="A0A2T0N6M5"/>
<dbReference type="InterPro" id="IPR027417">
    <property type="entry name" value="P-loop_NTPase"/>
</dbReference>
<sequence>MEAVECGAASLAMILAYYGKFVPLEELRSACGVSRDGAKASSVIAAARRYGLIARGFQMEAEDLRSLTGPAIVFWAFQHFMVLEGVRSRFGRKAVAVNDPAGGPRMIDWDDFDSGFTGVVLTFEPGPGFRPGGRPTRVGQALLTRRMPSGRALPLVLLASLLLVVPGIIGPAFSRVFIDRVLTGRDPGYLLPLLFGVGFTALAVFVLTSVQRHYLLRMEIRLGLVSSARFFRHLLRLPVEFYLQRRPAEVAKRVQANDTVAEILSRDLAITLVNLVLVLFYGIVLIRYDLLLGLVGVGMALVNILVLRQVSRARTDAVAALRADLGNLTSTTFNTLQLIETVKATGAEPAAFQRWSGFLAKAVTAKQRLGVATATLTVVPPLLAGVNSGLILLIGGLRVVDGVISVGMLVAFQTLLTSLSRPVTQLTNLGGQLQDISADVCRLYDVEKYPVATTFERREPVREREEGRLDGRLEFDRVTFGYNALATPVIKDLSFTLVPGRRVAIVGNSGSGKSTAGKLAAGLYVPTSGRVLLDGLPREELPREVVAASVAYVDQDITLFEGTVRDNLTLWSDDVPDEVAVSALRDAALFDLIATRPGGLNSGVLEGGRNFSGGQRQRLELARALSLRPTLLILDEATSALDPETERTIADHLRRRGCGCLIIAHRLSTVRDADEIIVLDRGEVVERGRHAELLALDGHYAELLRSSRRNGEAG</sequence>
<feature type="domain" description="ABC transmembrane type-1" evidence="14">
    <location>
        <begin position="155"/>
        <end position="435"/>
    </location>
</feature>
<feature type="transmembrane region" description="Helical" evidence="12">
    <location>
        <begin position="189"/>
        <end position="210"/>
    </location>
</feature>
<dbReference type="InterPro" id="IPR017871">
    <property type="entry name" value="ABC_transporter-like_CS"/>
</dbReference>
<keyword evidence="8 16" id="KW-0067">ATP-binding</keyword>
<dbReference type="InterPro" id="IPR036640">
    <property type="entry name" value="ABC1_TM_sf"/>
</dbReference>
<keyword evidence="9 12" id="KW-1133">Transmembrane helix</keyword>
<dbReference type="Proteomes" id="UP000238312">
    <property type="component" value="Unassembled WGS sequence"/>
</dbReference>
<keyword evidence="3" id="KW-1003">Cell membrane</keyword>
<gene>
    <name evidence="16" type="ORF">B0I32_103193</name>
</gene>
<evidence type="ECO:0000256" key="6">
    <source>
        <dbReference type="ARBA" id="ARBA00022801"/>
    </source>
</evidence>
<evidence type="ECO:0000256" key="11">
    <source>
        <dbReference type="ARBA" id="ARBA00061644"/>
    </source>
</evidence>